<name>A0A841AHG4_9MICO</name>
<dbReference type="EMBL" id="JACHLZ010000001">
    <property type="protein sequence ID" value="MBB5832514.1"/>
    <property type="molecule type" value="Genomic_DNA"/>
</dbReference>
<comment type="caution">
    <text evidence="2">The sequence shown here is derived from an EMBL/GenBank/DDBJ whole genome shotgun (WGS) entry which is preliminary data.</text>
</comment>
<dbReference type="AlphaFoldDB" id="A0A841AHG4"/>
<keyword evidence="3" id="KW-1185">Reference proteome</keyword>
<reference evidence="2 3" key="1">
    <citation type="submission" date="2020-08" db="EMBL/GenBank/DDBJ databases">
        <title>Sequencing the genomes of 1000 actinobacteria strains.</title>
        <authorList>
            <person name="Klenk H.-P."/>
        </authorList>
    </citation>
    <scope>NUCLEOTIDE SEQUENCE [LARGE SCALE GENOMIC DNA]</scope>
    <source>
        <strain evidence="2 3">DSM 28796</strain>
    </source>
</reference>
<feature type="region of interest" description="Disordered" evidence="1">
    <location>
        <begin position="130"/>
        <end position="169"/>
    </location>
</feature>
<sequence>MLAAFLMPWGFAQVDAVLRITEGDLQSYTPVAREALLERQEIISSLQGSGIPILVIVMFFSGLALLLQGASQWRDRQLVANETENVVLEKQRAEILNAPSEKMEEKRAREAEEFMELAGKPDRVPEKLAGEIGDKRAPGDATMRPPGSLVEDANGKTLGDTNGKPELGARELRHQQVRQKVVELEGWLYRILVEAYGGDFNVTPGAAVRNVESGRTVIVDAIISPVRDDSYGQVAFDVRLSRVKMFSKRMRDSMVRLASVAVWLKGGFSYPASPDGQKRAECKAIQVVALQDYSDMSDRDVRGLELMAGDLRESFREPVGILVVDSDRLGSIGVEDFRDAVLRIWTGEGFVQFVQPLA</sequence>
<organism evidence="2 3">
    <name type="scientific">Brachybacterium aquaticum</name>
    <dbReference type="NCBI Taxonomy" id="1432564"/>
    <lineage>
        <taxon>Bacteria</taxon>
        <taxon>Bacillati</taxon>
        <taxon>Actinomycetota</taxon>
        <taxon>Actinomycetes</taxon>
        <taxon>Micrococcales</taxon>
        <taxon>Dermabacteraceae</taxon>
        <taxon>Brachybacterium</taxon>
    </lineage>
</organism>
<accession>A0A841AHG4</accession>
<dbReference type="Proteomes" id="UP000588158">
    <property type="component" value="Unassembled WGS sequence"/>
</dbReference>
<evidence type="ECO:0000256" key="1">
    <source>
        <dbReference type="SAM" id="MobiDB-lite"/>
    </source>
</evidence>
<gene>
    <name evidence="2" type="ORF">HNR70_002327</name>
</gene>
<dbReference type="RefSeq" id="WP_184325830.1">
    <property type="nucleotide sequence ID" value="NZ_JACHLZ010000001.1"/>
</dbReference>
<evidence type="ECO:0000313" key="2">
    <source>
        <dbReference type="EMBL" id="MBB5832514.1"/>
    </source>
</evidence>
<protein>
    <submittedName>
        <fullName evidence="2">Uncharacterized protein</fullName>
    </submittedName>
</protein>
<evidence type="ECO:0000313" key="3">
    <source>
        <dbReference type="Proteomes" id="UP000588158"/>
    </source>
</evidence>
<proteinExistence type="predicted"/>